<dbReference type="SMART" id="SM01117">
    <property type="entry name" value="Cyt-b5"/>
    <property type="match status" value="1"/>
</dbReference>
<comment type="subcellular location">
    <subcellularLocation>
        <location evidence="1">Membrane</location>
    </subcellularLocation>
</comment>
<dbReference type="AlphaFoldDB" id="A0AAJ7U637"/>
<dbReference type="Pfam" id="PF00173">
    <property type="entry name" value="Cyt-b5"/>
    <property type="match status" value="1"/>
</dbReference>
<evidence type="ECO:0000256" key="8">
    <source>
        <dbReference type="ARBA" id="ARBA00038168"/>
    </source>
</evidence>
<dbReference type="PANTHER" id="PTHR19359">
    <property type="entry name" value="CYTOCHROME B5"/>
    <property type="match status" value="1"/>
</dbReference>
<feature type="domain" description="Cytochrome b5 heme-binding" evidence="9">
    <location>
        <begin position="6"/>
        <end position="82"/>
    </location>
</feature>
<dbReference type="PRINTS" id="PR00363">
    <property type="entry name" value="CYTOCHROMEB5"/>
</dbReference>
<name>A0AAJ7U637_PETMA</name>
<dbReference type="GO" id="GO:0016020">
    <property type="term" value="C:membrane"/>
    <property type="evidence" value="ECO:0007669"/>
    <property type="project" value="UniProtKB-SubCell"/>
</dbReference>
<evidence type="ECO:0000256" key="2">
    <source>
        <dbReference type="ARBA" id="ARBA00022617"/>
    </source>
</evidence>
<dbReference type="SUPFAM" id="SSF55856">
    <property type="entry name" value="Cytochrome b5-like heme/steroid binding domain"/>
    <property type="match status" value="1"/>
</dbReference>
<evidence type="ECO:0000256" key="1">
    <source>
        <dbReference type="ARBA" id="ARBA00004370"/>
    </source>
</evidence>
<evidence type="ECO:0000313" key="11">
    <source>
        <dbReference type="RefSeq" id="XP_032830367.1"/>
    </source>
</evidence>
<dbReference type="FunFam" id="3.10.120.10:FF:000002">
    <property type="entry name" value="Cytochrome b5 type B"/>
    <property type="match status" value="1"/>
</dbReference>
<organism evidence="10 11">
    <name type="scientific">Petromyzon marinus</name>
    <name type="common">Sea lamprey</name>
    <dbReference type="NCBI Taxonomy" id="7757"/>
    <lineage>
        <taxon>Eukaryota</taxon>
        <taxon>Metazoa</taxon>
        <taxon>Chordata</taxon>
        <taxon>Craniata</taxon>
        <taxon>Vertebrata</taxon>
        <taxon>Cyclostomata</taxon>
        <taxon>Hyperoartia</taxon>
        <taxon>Petromyzontiformes</taxon>
        <taxon>Petromyzontidae</taxon>
        <taxon>Petromyzon</taxon>
    </lineage>
</organism>
<keyword evidence="3" id="KW-0812">Transmembrane</keyword>
<keyword evidence="4" id="KW-0479">Metal-binding</keyword>
<dbReference type="GO" id="GO:0046872">
    <property type="term" value="F:metal ion binding"/>
    <property type="evidence" value="ECO:0007669"/>
    <property type="project" value="UniProtKB-KW"/>
</dbReference>
<dbReference type="InterPro" id="IPR001199">
    <property type="entry name" value="Cyt_B5-like_heme/steroid-bd"/>
</dbReference>
<evidence type="ECO:0000256" key="6">
    <source>
        <dbReference type="ARBA" id="ARBA00023004"/>
    </source>
</evidence>
<keyword evidence="2" id="KW-0349">Heme</keyword>
<evidence type="ECO:0000259" key="9">
    <source>
        <dbReference type="PROSITE" id="PS50255"/>
    </source>
</evidence>
<gene>
    <name evidence="11" type="primary">LOC116954063</name>
</gene>
<dbReference type="Gene3D" id="3.10.120.10">
    <property type="entry name" value="Cytochrome b5-like heme/steroid binding domain"/>
    <property type="match status" value="1"/>
</dbReference>
<reference evidence="11" key="1">
    <citation type="submission" date="2025-08" db="UniProtKB">
        <authorList>
            <consortium name="RefSeq"/>
        </authorList>
    </citation>
    <scope>IDENTIFICATION</scope>
    <source>
        <tissue evidence="11">Sperm</tissue>
    </source>
</reference>
<sequence>MAVAGESLMRMEEVKQRAAAGRLCLVIHGKVYDVSDFAAEHPGGESVLLEKSGKDATEAFEDAGHSGDAREMMQQYYIGELDTEGSTLERPQAKKIPGCSSPTSARCCCWLWLAPAVAVGLVVAWRYYRRA</sequence>
<dbReference type="RefSeq" id="XP_032830367.1">
    <property type="nucleotide sequence ID" value="XM_032974476.1"/>
</dbReference>
<dbReference type="GO" id="GO:0020037">
    <property type="term" value="F:heme binding"/>
    <property type="evidence" value="ECO:0007669"/>
    <property type="project" value="TreeGrafter"/>
</dbReference>
<dbReference type="Proteomes" id="UP001318040">
    <property type="component" value="Chromosome 54"/>
</dbReference>
<accession>A0AAJ7U637</accession>
<dbReference type="KEGG" id="pmrn:116954063"/>
<evidence type="ECO:0000256" key="5">
    <source>
        <dbReference type="ARBA" id="ARBA00022982"/>
    </source>
</evidence>
<evidence type="ECO:0000256" key="3">
    <source>
        <dbReference type="ARBA" id="ARBA00022692"/>
    </source>
</evidence>
<dbReference type="InterPro" id="IPR050668">
    <property type="entry name" value="Cytochrome_b5"/>
</dbReference>
<evidence type="ECO:0000313" key="10">
    <source>
        <dbReference type="Proteomes" id="UP001318040"/>
    </source>
</evidence>
<comment type="similarity">
    <text evidence="8">Belongs to the cytochrome b5 family.</text>
</comment>
<keyword evidence="7" id="KW-0472">Membrane</keyword>
<protein>
    <submittedName>
        <fullName evidence="11">Cytochrome b5-like</fullName>
    </submittedName>
</protein>
<keyword evidence="5" id="KW-0813">Transport</keyword>
<proteinExistence type="inferred from homology"/>
<dbReference type="InterPro" id="IPR036400">
    <property type="entry name" value="Cyt_B5-like_heme/steroid_sf"/>
</dbReference>
<keyword evidence="6" id="KW-0408">Iron</keyword>
<dbReference type="PROSITE" id="PS50255">
    <property type="entry name" value="CYTOCHROME_B5_2"/>
    <property type="match status" value="1"/>
</dbReference>
<keyword evidence="10" id="KW-1185">Reference proteome</keyword>
<keyword evidence="5" id="KW-0249">Electron transport</keyword>
<evidence type="ECO:0000256" key="7">
    <source>
        <dbReference type="ARBA" id="ARBA00023136"/>
    </source>
</evidence>
<evidence type="ECO:0000256" key="4">
    <source>
        <dbReference type="ARBA" id="ARBA00022723"/>
    </source>
</evidence>